<dbReference type="Proteomes" id="UP000249304">
    <property type="component" value="Unassembled WGS sequence"/>
</dbReference>
<accession>A0A2W2DZP9</accession>
<evidence type="ECO:0000313" key="1">
    <source>
        <dbReference type="EMBL" id="PZG15883.1"/>
    </source>
</evidence>
<sequence length="245" mass="27307">MLFPGCREREIARKGRTLILNALMHGRIRHAETWAEMSQLITEVVENLPDPEPPPKQESEPAPAWVREALESLPKPDWPDGGMTAQFIFAGQRLDMDDLTGQFDNYLHIAVNAATGYGALMWLVTEGTTVSVAPSIAEHVWISDNPYPPAFDPDVISDPGFPRYHHPHSTLPVGQIRAAVEEFCRNGTGHRPECISWTPGELSGRRLDTPEPEERITLCEDPWCDQAGWHPYHAVGTSQDANPMA</sequence>
<dbReference type="InterPro" id="IPR025680">
    <property type="entry name" value="DddI"/>
</dbReference>
<gene>
    <name evidence="1" type="ORF">C1J01_22715</name>
</gene>
<keyword evidence="2" id="KW-1185">Reference proteome</keyword>
<comment type="caution">
    <text evidence="1">The sequence shown here is derived from an EMBL/GenBank/DDBJ whole genome shotgun (WGS) entry which is preliminary data.</text>
</comment>
<dbReference type="OrthoDB" id="5195149at2"/>
<protein>
    <recommendedName>
        <fullName evidence="3">Immunity protein Imm1</fullName>
    </recommendedName>
</protein>
<name>A0A2W2DZP9_9ACTN</name>
<dbReference type="AlphaFoldDB" id="A0A2W2DZP9"/>
<evidence type="ECO:0008006" key="3">
    <source>
        <dbReference type="Google" id="ProtNLM"/>
    </source>
</evidence>
<proteinExistence type="predicted"/>
<reference evidence="1 2" key="1">
    <citation type="submission" date="2018-01" db="EMBL/GenBank/DDBJ databases">
        <title>Draft genome sequence of Nonomuraea sp. KC333.</title>
        <authorList>
            <person name="Sahin N."/>
            <person name="Saygin H."/>
            <person name="Ay H."/>
        </authorList>
    </citation>
    <scope>NUCLEOTIDE SEQUENCE [LARGE SCALE GENOMIC DNA]</scope>
    <source>
        <strain evidence="1 2">KC333</strain>
    </source>
</reference>
<dbReference type="EMBL" id="POUD01000095">
    <property type="protein sequence ID" value="PZG15883.1"/>
    <property type="molecule type" value="Genomic_DNA"/>
</dbReference>
<evidence type="ECO:0000313" key="2">
    <source>
        <dbReference type="Proteomes" id="UP000249304"/>
    </source>
</evidence>
<dbReference type="Pfam" id="PF14430">
    <property type="entry name" value="Imm1"/>
    <property type="match status" value="1"/>
</dbReference>
<dbReference type="RefSeq" id="WP_111180997.1">
    <property type="nucleotide sequence ID" value="NZ_POUD01000095.1"/>
</dbReference>
<organism evidence="1 2">
    <name type="scientific">Nonomuraea aridisoli</name>
    <dbReference type="NCBI Taxonomy" id="2070368"/>
    <lineage>
        <taxon>Bacteria</taxon>
        <taxon>Bacillati</taxon>
        <taxon>Actinomycetota</taxon>
        <taxon>Actinomycetes</taxon>
        <taxon>Streptosporangiales</taxon>
        <taxon>Streptosporangiaceae</taxon>
        <taxon>Nonomuraea</taxon>
    </lineage>
</organism>